<dbReference type="Pfam" id="PF12796">
    <property type="entry name" value="Ank_2"/>
    <property type="match status" value="2"/>
</dbReference>
<dbReference type="PANTHER" id="PTHR24136">
    <property type="entry name" value="SOWAH (DROSOPHILA) HOMOLOG"/>
    <property type="match status" value="1"/>
</dbReference>
<dbReference type="InterPro" id="IPR001496">
    <property type="entry name" value="SOCS_box"/>
</dbReference>
<feature type="repeat" description="ANK" evidence="7">
    <location>
        <begin position="202"/>
        <end position="231"/>
    </location>
</feature>
<feature type="repeat" description="ANK" evidence="7">
    <location>
        <begin position="134"/>
        <end position="166"/>
    </location>
</feature>
<dbReference type="SUPFAM" id="SSF48403">
    <property type="entry name" value="Ankyrin repeat"/>
    <property type="match status" value="1"/>
</dbReference>
<organism evidence="9 10">
    <name type="scientific">Ameiurus melas</name>
    <name type="common">Black bullhead</name>
    <name type="synonym">Silurus melas</name>
    <dbReference type="NCBI Taxonomy" id="219545"/>
    <lineage>
        <taxon>Eukaryota</taxon>
        <taxon>Metazoa</taxon>
        <taxon>Chordata</taxon>
        <taxon>Craniata</taxon>
        <taxon>Vertebrata</taxon>
        <taxon>Euteleostomi</taxon>
        <taxon>Actinopterygii</taxon>
        <taxon>Neopterygii</taxon>
        <taxon>Teleostei</taxon>
        <taxon>Ostariophysi</taxon>
        <taxon>Siluriformes</taxon>
        <taxon>Ictaluridae</taxon>
        <taxon>Ameiurus</taxon>
    </lineage>
</organism>
<dbReference type="Pfam" id="PF13857">
    <property type="entry name" value="Ank_5"/>
    <property type="match status" value="1"/>
</dbReference>
<dbReference type="Proteomes" id="UP000593565">
    <property type="component" value="Unassembled WGS sequence"/>
</dbReference>
<comment type="similarity">
    <text evidence="2">Belongs to the ankyrin SOCS box (ASB) family.</text>
</comment>
<evidence type="ECO:0000313" key="9">
    <source>
        <dbReference type="EMBL" id="KAF4086843.1"/>
    </source>
</evidence>
<evidence type="ECO:0000256" key="1">
    <source>
        <dbReference type="ARBA" id="ARBA00004906"/>
    </source>
</evidence>
<dbReference type="Pfam" id="PF07525">
    <property type="entry name" value="SOCS_box"/>
    <property type="match status" value="1"/>
</dbReference>
<evidence type="ECO:0000256" key="7">
    <source>
        <dbReference type="PROSITE-ProRule" id="PRU00023"/>
    </source>
</evidence>
<dbReference type="AlphaFoldDB" id="A0A7J6AVB8"/>
<evidence type="ECO:0000256" key="2">
    <source>
        <dbReference type="ARBA" id="ARBA00005949"/>
    </source>
</evidence>
<keyword evidence="10" id="KW-1185">Reference proteome</keyword>
<dbReference type="GO" id="GO:0045732">
    <property type="term" value="P:positive regulation of protein catabolic process"/>
    <property type="evidence" value="ECO:0007669"/>
    <property type="project" value="TreeGrafter"/>
</dbReference>
<gene>
    <name evidence="9" type="ORF">AMELA_G00088970</name>
</gene>
<evidence type="ECO:0000256" key="4">
    <source>
        <dbReference type="ARBA" id="ARBA00022786"/>
    </source>
</evidence>
<dbReference type="GO" id="GO:0016567">
    <property type="term" value="P:protein ubiquitination"/>
    <property type="evidence" value="ECO:0007669"/>
    <property type="project" value="TreeGrafter"/>
</dbReference>
<dbReference type="PROSITE" id="PS50088">
    <property type="entry name" value="ANK_REPEAT"/>
    <property type="match status" value="3"/>
</dbReference>
<evidence type="ECO:0000313" key="10">
    <source>
        <dbReference type="Proteomes" id="UP000593565"/>
    </source>
</evidence>
<protein>
    <recommendedName>
        <fullName evidence="6">Ankyrin repeat and SOCS box protein 11</fullName>
    </recommendedName>
</protein>
<comment type="pathway">
    <text evidence="1">Protein modification; protein ubiquitination.</text>
</comment>
<dbReference type="SMART" id="SM00248">
    <property type="entry name" value="ANK"/>
    <property type="match status" value="6"/>
</dbReference>
<proteinExistence type="inferred from homology"/>
<dbReference type="InterPro" id="IPR051573">
    <property type="entry name" value="Ankyrin-SOCS_box_domain"/>
</dbReference>
<dbReference type="FunFam" id="1.25.40.20:FF:000016">
    <property type="entry name" value="Ankyrin repeat and SOCS box containing 5"/>
    <property type="match status" value="1"/>
</dbReference>
<dbReference type="Gene3D" id="1.25.40.20">
    <property type="entry name" value="Ankyrin repeat-containing domain"/>
    <property type="match status" value="1"/>
</dbReference>
<feature type="repeat" description="ANK" evidence="7">
    <location>
        <begin position="69"/>
        <end position="101"/>
    </location>
</feature>
<sequence length="350" mass="38247">MAAAHAEVCVWNELWQQDFQVYGGRVCNTLMEGSWADRTPLHDSALQGRLLPIKKFLSQGMHVGVVTLDGITPLHEACLGGHFACAKLLLEHGADANAVSVDGATPLFNACFSGNTALLRLLLKHSSVHHPAHLRNSPIHAAAKQGHTACVELLLSYGVDADMELDEVGTPLYCACETRSTECVQRLLILGANVQCGRGIDTPLHAAVQVGGAKEVALLLEHGADGKCRNSEGETPFDLAIDNNIQHLLQTAGPWSLSQLSRLCIRRSLGQKRLNSARVTGTSVTEHTHRQTHTHNRLHYTQLAYFIRHTTRTVWLQSYVGENEPVKPLSRLQALDLTMNPMTQVSCDTV</sequence>
<keyword evidence="5 7" id="KW-0040">ANK repeat</keyword>
<reference evidence="9 10" key="1">
    <citation type="submission" date="2020-02" db="EMBL/GenBank/DDBJ databases">
        <title>A chromosome-scale genome assembly of the black bullhead catfish (Ameiurus melas).</title>
        <authorList>
            <person name="Wen M."/>
            <person name="Zham M."/>
            <person name="Cabau C."/>
            <person name="Klopp C."/>
            <person name="Donnadieu C."/>
            <person name="Roques C."/>
            <person name="Bouchez O."/>
            <person name="Lampietro C."/>
            <person name="Jouanno E."/>
            <person name="Herpin A."/>
            <person name="Louis A."/>
            <person name="Berthelot C."/>
            <person name="Parey E."/>
            <person name="Roest-Crollius H."/>
            <person name="Braasch I."/>
            <person name="Postlethwait J."/>
            <person name="Robinson-Rechavi M."/>
            <person name="Echchiki A."/>
            <person name="Begum T."/>
            <person name="Montfort J."/>
            <person name="Schartl M."/>
            <person name="Bobe J."/>
            <person name="Guiguen Y."/>
        </authorList>
    </citation>
    <scope>NUCLEOTIDE SEQUENCE [LARGE SCALE GENOMIC DNA]</scope>
    <source>
        <strain evidence="9">M_S1</strain>
        <tissue evidence="9">Blood</tissue>
    </source>
</reference>
<accession>A0A7J6AVB8</accession>
<feature type="domain" description="SOCS box" evidence="8">
    <location>
        <begin position="253"/>
        <end position="275"/>
    </location>
</feature>
<evidence type="ECO:0000256" key="6">
    <source>
        <dbReference type="ARBA" id="ARBA00044976"/>
    </source>
</evidence>
<dbReference type="PANTHER" id="PTHR24136:SF14">
    <property type="entry name" value="ANKYRIN REPEAT AND SOCS BOX PROTEIN 11"/>
    <property type="match status" value="1"/>
</dbReference>
<evidence type="ECO:0000256" key="3">
    <source>
        <dbReference type="ARBA" id="ARBA00022737"/>
    </source>
</evidence>
<evidence type="ECO:0000256" key="5">
    <source>
        <dbReference type="ARBA" id="ARBA00023043"/>
    </source>
</evidence>
<evidence type="ECO:0000259" key="8">
    <source>
        <dbReference type="Pfam" id="PF07525"/>
    </source>
</evidence>
<comment type="caution">
    <text evidence="9">The sequence shown here is derived from an EMBL/GenBank/DDBJ whole genome shotgun (WGS) entry which is preliminary data.</text>
</comment>
<keyword evidence="4" id="KW-0833">Ubl conjugation pathway</keyword>
<keyword evidence="3" id="KW-0677">Repeat</keyword>
<dbReference type="EMBL" id="JAAGNN010000007">
    <property type="protein sequence ID" value="KAF4086843.1"/>
    <property type="molecule type" value="Genomic_DNA"/>
</dbReference>
<dbReference type="PROSITE" id="PS50297">
    <property type="entry name" value="ANK_REP_REGION"/>
    <property type="match status" value="3"/>
</dbReference>
<dbReference type="InterPro" id="IPR036770">
    <property type="entry name" value="Ankyrin_rpt-contain_sf"/>
</dbReference>
<dbReference type="InterPro" id="IPR002110">
    <property type="entry name" value="Ankyrin_rpt"/>
</dbReference>
<name>A0A7J6AVB8_AMEME</name>